<dbReference type="InterPro" id="IPR013785">
    <property type="entry name" value="Aldolase_TIM"/>
</dbReference>
<evidence type="ECO:0000313" key="4">
    <source>
        <dbReference type="EMBL" id="TKI05512.1"/>
    </source>
</evidence>
<evidence type="ECO:0000313" key="5">
    <source>
        <dbReference type="Proteomes" id="UP000305202"/>
    </source>
</evidence>
<sequence length="305" mass="33278">MSNLAQFSGVFPPVPTVVDEQGQLDKAGMAALIDDLIGKGVNGLLFLGSGGEFCHMTKEQRFAVAEFCVRHVARRVPVLLGISSSATTEAIEFGKHADSLGVDAVLTLNPYYARLTDQSIYRHFRQIAENVRTPIIIYNFPALTGQDITIAVLKRLAADVPGIIGIKDTVDNISHIREIINEIRPLRPDYVIFSGYDEYMLDNLILGGNGGIPATANFAPEITCGIYHAWRDKDYATLFALQRKLASLSTVYSLDTPFFGIVKQAIRLCGLDISTQVLTPALPADEEKTAGLITVLKRAGLRLTV</sequence>
<evidence type="ECO:0000256" key="3">
    <source>
        <dbReference type="PIRNR" id="PIRNR001365"/>
    </source>
</evidence>
<dbReference type="Pfam" id="PF00701">
    <property type="entry name" value="DHDPS"/>
    <property type="match status" value="1"/>
</dbReference>
<keyword evidence="1 3" id="KW-0456">Lyase</keyword>
<dbReference type="InterPro" id="IPR020624">
    <property type="entry name" value="Schiff_base-form_aldolases_CS"/>
</dbReference>
<dbReference type="RefSeq" id="WP_136990801.1">
    <property type="nucleotide sequence ID" value="NZ_SZPQ01000019.1"/>
</dbReference>
<name>A0ABY2SK98_9HYPH</name>
<gene>
    <name evidence="4" type="ORF">FCN80_14155</name>
</gene>
<dbReference type="SMART" id="SM01130">
    <property type="entry name" value="DHDPS"/>
    <property type="match status" value="1"/>
</dbReference>
<dbReference type="PIRSF" id="PIRSF001365">
    <property type="entry name" value="DHDPS"/>
    <property type="match status" value="1"/>
</dbReference>
<proteinExistence type="inferred from homology"/>
<reference evidence="4 5" key="1">
    <citation type="submission" date="2019-04" db="EMBL/GenBank/DDBJ databases">
        <authorList>
            <person name="Li M."/>
            <person name="Gao C."/>
        </authorList>
    </citation>
    <scope>NUCLEOTIDE SEQUENCE [LARGE SCALE GENOMIC DNA]</scope>
    <source>
        <strain evidence="4 5">BGMRC 2031</strain>
    </source>
</reference>
<dbReference type="EMBL" id="SZPQ01000019">
    <property type="protein sequence ID" value="TKI05512.1"/>
    <property type="molecule type" value="Genomic_DNA"/>
</dbReference>
<comment type="caution">
    <text evidence="4">The sequence shown here is derived from an EMBL/GenBank/DDBJ whole genome shotgun (WGS) entry which is preliminary data.</text>
</comment>
<protein>
    <submittedName>
        <fullName evidence="4">Dihydrodipicolinate synthase family protein</fullName>
    </submittedName>
</protein>
<dbReference type="PANTHER" id="PTHR12128">
    <property type="entry name" value="DIHYDRODIPICOLINATE SYNTHASE"/>
    <property type="match status" value="1"/>
</dbReference>
<evidence type="ECO:0000256" key="1">
    <source>
        <dbReference type="ARBA" id="ARBA00023239"/>
    </source>
</evidence>
<keyword evidence="2" id="KW-0704">Schiff base</keyword>
<dbReference type="PRINTS" id="PR00146">
    <property type="entry name" value="DHPICSNTHASE"/>
</dbReference>
<dbReference type="InterPro" id="IPR002220">
    <property type="entry name" value="DapA-like"/>
</dbReference>
<dbReference type="PROSITE" id="PS00665">
    <property type="entry name" value="DHDPS_1"/>
    <property type="match status" value="1"/>
</dbReference>
<dbReference type="CDD" id="cd00408">
    <property type="entry name" value="DHDPS-like"/>
    <property type="match status" value="1"/>
</dbReference>
<dbReference type="Gene3D" id="3.20.20.70">
    <property type="entry name" value="Aldolase class I"/>
    <property type="match status" value="1"/>
</dbReference>
<evidence type="ECO:0000256" key="2">
    <source>
        <dbReference type="ARBA" id="ARBA00023270"/>
    </source>
</evidence>
<keyword evidence="5" id="KW-1185">Reference proteome</keyword>
<organism evidence="4 5">
    <name type="scientific">Martelella alba</name>
    <dbReference type="NCBI Taxonomy" id="2590451"/>
    <lineage>
        <taxon>Bacteria</taxon>
        <taxon>Pseudomonadati</taxon>
        <taxon>Pseudomonadota</taxon>
        <taxon>Alphaproteobacteria</taxon>
        <taxon>Hyphomicrobiales</taxon>
        <taxon>Aurantimonadaceae</taxon>
        <taxon>Martelella</taxon>
    </lineage>
</organism>
<dbReference type="InterPro" id="IPR020625">
    <property type="entry name" value="Schiff_base-form_aldolases_AS"/>
</dbReference>
<dbReference type="SUPFAM" id="SSF51569">
    <property type="entry name" value="Aldolase"/>
    <property type="match status" value="1"/>
</dbReference>
<accession>A0ABY2SK98</accession>
<dbReference type="PROSITE" id="PS00666">
    <property type="entry name" value="DHDPS_2"/>
    <property type="match status" value="1"/>
</dbReference>
<comment type="similarity">
    <text evidence="3">Belongs to the DapA family.</text>
</comment>
<dbReference type="Proteomes" id="UP000305202">
    <property type="component" value="Unassembled WGS sequence"/>
</dbReference>
<dbReference type="PANTHER" id="PTHR12128:SF28">
    <property type="entry name" value="2-DEHYDRO-3-DEOXY-D-GLUCONATE ALDOLASE YAGE-RELATED"/>
    <property type="match status" value="1"/>
</dbReference>